<dbReference type="Gene3D" id="3.60.21.10">
    <property type="match status" value="1"/>
</dbReference>
<feature type="region of interest" description="Disordered" evidence="1">
    <location>
        <begin position="621"/>
        <end position="694"/>
    </location>
</feature>
<feature type="domain" description="Calcineurin-like phosphoesterase" evidence="3">
    <location>
        <begin position="394"/>
        <end position="560"/>
    </location>
</feature>
<feature type="transmembrane region" description="Helical" evidence="2">
    <location>
        <begin position="190"/>
        <end position="208"/>
    </location>
</feature>
<organism evidence="4 5">
    <name type="scientific">Cellulomonas shaoxiangyii</name>
    <dbReference type="NCBI Taxonomy" id="2566013"/>
    <lineage>
        <taxon>Bacteria</taxon>
        <taxon>Bacillati</taxon>
        <taxon>Actinomycetota</taxon>
        <taxon>Actinomycetes</taxon>
        <taxon>Micrococcales</taxon>
        <taxon>Cellulomonadaceae</taxon>
        <taxon>Cellulomonas</taxon>
    </lineage>
</organism>
<keyword evidence="5" id="KW-1185">Reference proteome</keyword>
<feature type="compositionally biased region" description="Low complexity" evidence="1">
    <location>
        <begin position="644"/>
        <end position="654"/>
    </location>
</feature>
<dbReference type="RefSeq" id="WP_135974977.1">
    <property type="nucleotide sequence ID" value="NZ_CP039291.1"/>
</dbReference>
<dbReference type="OrthoDB" id="5241348at2"/>
<dbReference type="InterPro" id="IPR029052">
    <property type="entry name" value="Metallo-depent_PP-like"/>
</dbReference>
<dbReference type="KEGG" id="celz:E5225_06340"/>
<dbReference type="AlphaFoldDB" id="A0A4P7SI83"/>
<protein>
    <submittedName>
        <fullName evidence="4">Metallophosphoesterase</fullName>
    </submittedName>
</protein>
<feature type="region of interest" description="Disordered" evidence="1">
    <location>
        <begin position="496"/>
        <end position="515"/>
    </location>
</feature>
<proteinExistence type="predicted"/>
<feature type="transmembrane region" description="Helical" evidence="2">
    <location>
        <begin position="148"/>
        <end position="170"/>
    </location>
</feature>
<dbReference type="EMBL" id="CP039291">
    <property type="protein sequence ID" value="QCB93227.1"/>
    <property type="molecule type" value="Genomic_DNA"/>
</dbReference>
<feature type="transmembrane region" description="Helical" evidence="2">
    <location>
        <begin position="34"/>
        <end position="55"/>
    </location>
</feature>
<dbReference type="SUPFAM" id="SSF56300">
    <property type="entry name" value="Metallo-dependent phosphatases"/>
    <property type="match status" value="1"/>
</dbReference>
<gene>
    <name evidence="4" type="ORF">E5225_06340</name>
</gene>
<evidence type="ECO:0000313" key="5">
    <source>
        <dbReference type="Proteomes" id="UP000296469"/>
    </source>
</evidence>
<evidence type="ECO:0000313" key="4">
    <source>
        <dbReference type="EMBL" id="QCB93227.1"/>
    </source>
</evidence>
<dbReference type="GO" id="GO:0016787">
    <property type="term" value="F:hydrolase activity"/>
    <property type="evidence" value="ECO:0007669"/>
    <property type="project" value="InterPro"/>
</dbReference>
<name>A0A4P7SI83_9CELL</name>
<keyword evidence="2" id="KW-0472">Membrane</keyword>
<accession>A0A4P7SI83</accession>
<feature type="compositionally biased region" description="Acidic residues" evidence="1">
    <location>
        <begin position="355"/>
        <end position="377"/>
    </location>
</feature>
<feature type="region of interest" description="Disordered" evidence="1">
    <location>
        <begin position="277"/>
        <end position="389"/>
    </location>
</feature>
<keyword evidence="2" id="KW-0812">Transmembrane</keyword>
<evidence type="ECO:0000256" key="2">
    <source>
        <dbReference type="SAM" id="Phobius"/>
    </source>
</evidence>
<evidence type="ECO:0000259" key="3">
    <source>
        <dbReference type="Pfam" id="PF00149"/>
    </source>
</evidence>
<dbReference type="Pfam" id="PF00149">
    <property type="entry name" value="Metallophos"/>
    <property type="match status" value="1"/>
</dbReference>
<feature type="compositionally biased region" description="Low complexity" evidence="1">
    <location>
        <begin position="277"/>
        <end position="293"/>
    </location>
</feature>
<sequence length="694" mass="70727">MDEARSAPPPAGAPVGGAPWWRRRPRLRAPRPRTFALALLAVVAALVFGVTTATVQASLGPHVTRYDVTTDSTVTIDLGPLGTLQIDSPLPLTLGVRATVQEIPAQVTELGQATTLQALADDLTSYLQFFSGPEAAVRDVAVALAADAAARSLLALLVLVGVWWGVRLLLGADRRAQLTAVLRPYRRQAVAGALVLVLGATVLTSSVAPEDQPQSQVAASAVFDGTPLAGARVTGRLGGIIDTYGGYAVDAWRANEEFYARADSALAVAWTEWAEADARAAQEPAPTGAPDGQDGSDDASADVPADGAVVGDPAPAVDPAAGDGGDAAAAGAGADPADPDPAGPDAVDGAPTEDASTDDAPTDDAPADDAPTDDAPTDDATRRAAEEDPVEPVTLLVVSDLHCNVGMAPLVRTLAELAEVDAVLDAGDTTMNGTSVEQYCVTAFARAVPGGVPLVTAPGNHDSRDTTRRYARAGATVLDGSVVDVAGVRVLGDRDANETRVGGGTTTADDETPREQARRLAETACDAGDVDLLLLHTPTGGDEALDQGCVPAQVSGHYHRRVGPEQVGLGVRYISSSTAGATLGQPTVGPLRGVAELTLLRFDPRERRFLDVQVVAVSPDGSVEVQDRQPWPEVVVPEPEDATGEGTQDGTPDGTGEGTEDGAGDGTSGDGTDGPATPGTGDARPEGEVPGNGG</sequence>
<dbReference type="InterPro" id="IPR004843">
    <property type="entry name" value="Calcineurin-like_PHP"/>
</dbReference>
<reference evidence="4 5" key="1">
    <citation type="submission" date="2019-04" db="EMBL/GenBank/DDBJ databases">
        <title>Isolation and identification of Cellulomonas shaoxiangyii sp. Nov. isolated from feces of the Tibetan antelopes (Pantholops hodgsonii) in the Qinghai-Tibet plateau of China.</title>
        <authorList>
            <person name="Tian Z."/>
        </authorList>
    </citation>
    <scope>NUCLEOTIDE SEQUENCE [LARGE SCALE GENOMIC DNA]</scope>
    <source>
        <strain evidence="4 5">Z28</strain>
    </source>
</reference>
<keyword evidence="2" id="KW-1133">Transmembrane helix</keyword>
<feature type="compositionally biased region" description="Low complexity" evidence="1">
    <location>
        <begin position="343"/>
        <end position="354"/>
    </location>
</feature>
<evidence type="ECO:0000256" key="1">
    <source>
        <dbReference type="SAM" id="MobiDB-lite"/>
    </source>
</evidence>
<feature type="compositionally biased region" description="Low complexity" evidence="1">
    <location>
        <begin position="301"/>
        <end position="336"/>
    </location>
</feature>
<feature type="region of interest" description="Disordered" evidence="1">
    <location>
        <begin position="1"/>
        <end position="21"/>
    </location>
</feature>
<feature type="compositionally biased region" description="Low complexity" evidence="1">
    <location>
        <begin position="673"/>
        <end position="682"/>
    </location>
</feature>
<dbReference type="Proteomes" id="UP000296469">
    <property type="component" value="Chromosome"/>
</dbReference>